<keyword evidence="2" id="KW-1185">Reference proteome</keyword>
<evidence type="ECO:0000313" key="1">
    <source>
        <dbReference type="EMBL" id="TQL64448.1"/>
    </source>
</evidence>
<name>A0A542ZVQ9_RARFA</name>
<dbReference type="RefSeq" id="WP_142119407.1">
    <property type="nucleotide sequence ID" value="NZ_BAAASV010000003.1"/>
</dbReference>
<proteinExistence type="predicted"/>
<dbReference type="Proteomes" id="UP000315389">
    <property type="component" value="Unassembled WGS sequence"/>
</dbReference>
<sequence>MFVLTIDQDRSREGADRVPELLAVLAGLGGPRAATDPGVAAAEFTPGWLLPAERTAGDEVQMVAIDPALVVAAARSALRLGGWQIGIGIGPLNDATARASDTREASGPAFIAAREAVTAAQNKRTNVPFVVRSVDPQAEPARFEAAVQLLGVVYDRRTARSWEYIDATVPAGGHNRIAQWALARSEMVAQTDIARTFGVSAQAVSRHLRRAAWSEELAVLPLLDELAGELVLEKTQGEA</sequence>
<evidence type="ECO:0000313" key="2">
    <source>
        <dbReference type="Proteomes" id="UP000315389"/>
    </source>
</evidence>
<accession>A0A542ZVQ9</accession>
<dbReference type="AlphaFoldDB" id="A0A542ZVQ9"/>
<evidence type="ECO:0008006" key="3">
    <source>
        <dbReference type="Google" id="ProtNLM"/>
    </source>
</evidence>
<dbReference type="OrthoDB" id="5184241at2"/>
<organism evidence="1 2">
    <name type="scientific">Rarobacter faecitabidus</name>
    <dbReference type="NCBI Taxonomy" id="13243"/>
    <lineage>
        <taxon>Bacteria</taxon>
        <taxon>Bacillati</taxon>
        <taxon>Actinomycetota</taxon>
        <taxon>Actinomycetes</taxon>
        <taxon>Micrococcales</taxon>
        <taxon>Rarobacteraceae</taxon>
        <taxon>Rarobacter</taxon>
    </lineage>
</organism>
<dbReference type="EMBL" id="VFOS01000001">
    <property type="protein sequence ID" value="TQL64448.1"/>
    <property type="molecule type" value="Genomic_DNA"/>
</dbReference>
<comment type="caution">
    <text evidence="1">The sequence shown here is derived from an EMBL/GenBank/DDBJ whole genome shotgun (WGS) entry which is preliminary data.</text>
</comment>
<reference evidence="1 2" key="1">
    <citation type="submission" date="2019-06" db="EMBL/GenBank/DDBJ databases">
        <title>Sequencing the genomes of 1000 actinobacteria strains.</title>
        <authorList>
            <person name="Klenk H.-P."/>
        </authorList>
    </citation>
    <scope>NUCLEOTIDE SEQUENCE [LARGE SCALE GENOMIC DNA]</scope>
    <source>
        <strain evidence="1 2">DSM 4813</strain>
    </source>
</reference>
<protein>
    <recommendedName>
        <fullName evidence="3">SatD family protein</fullName>
    </recommendedName>
</protein>
<gene>
    <name evidence="1" type="ORF">FB461_0952</name>
</gene>